<dbReference type="Gene3D" id="3.40.190.10">
    <property type="entry name" value="Periplasmic binding protein-like II"/>
    <property type="match status" value="2"/>
</dbReference>
<dbReference type="PIRSF" id="PIRSF002825">
    <property type="entry name" value="CfbpA"/>
    <property type="match status" value="1"/>
</dbReference>
<dbReference type="PANTHER" id="PTHR30006">
    <property type="entry name" value="THIAMINE-BINDING PERIPLASMIC PROTEIN-RELATED"/>
    <property type="match status" value="1"/>
</dbReference>
<feature type="signal peptide" evidence="3">
    <location>
        <begin position="1"/>
        <end position="21"/>
    </location>
</feature>
<accession>A0ABQ6M0G4</accession>
<evidence type="ECO:0000256" key="1">
    <source>
        <dbReference type="ARBA" id="ARBA00008520"/>
    </source>
</evidence>
<feature type="chain" id="PRO_5046105574" evidence="3">
    <location>
        <begin position="22"/>
        <end position="352"/>
    </location>
</feature>
<keyword evidence="5" id="KW-1185">Reference proteome</keyword>
<dbReference type="PANTHER" id="PTHR30006:SF15">
    <property type="entry name" value="IRON-UTILIZATION PERIPLASMIC PROTEIN"/>
    <property type="match status" value="1"/>
</dbReference>
<evidence type="ECO:0000313" key="4">
    <source>
        <dbReference type="EMBL" id="GMG87840.1"/>
    </source>
</evidence>
<evidence type="ECO:0000256" key="2">
    <source>
        <dbReference type="ARBA" id="ARBA00022729"/>
    </source>
</evidence>
<dbReference type="InterPro" id="IPR006059">
    <property type="entry name" value="SBP"/>
</dbReference>
<dbReference type="PROSITE" id="PS51257">
    <property type="entry name" value="PROKAR_LIPOPROTEIN"/>
    <property type="match status" value="1"/>
</dbReference>
<sequence>MNMFSRLLLPAAAAVFLSACGKSGTDAASEKAAPEAAGSDEKGQITVYTARKEHLIKPLFERYTAETGIEIRYITDKEGPLMARLEAEGETSPADILMTVDAGNLWQAEERGLFQPLNSDVISKAIPANLRSGNDMWAALSVRARTIVYATDRVKPEELSTYEALADEGWKGRLCLRTSKKVYNQSLVATMMDTLGADKAEEVVRGWVANLATDPMSNDTAVLKAIAAGQCDVGIVNTYYFGRLKQEQPDLNLALFWPNQEDRGVHVNVSGAGITAHAKHPQAARALLEWLASGEAQAQFAAVNQEYPANPSVQPSEEVQSWGSFKADQVSVEKAGSLQTEAVKLMDRAGYR</sequence>
<organism evidence="4 5">
    <name type="scientific">Biformimicrobium ophioploci</name>
    <dbReference type="NCBI Taxonomy" id="3036711"/>
    <lineage>
        <taxon>Bacteria</taxon>
        <taxon>Pseudomonadati</taxon>
        <taxon>Pseudomonadota</taxon>
        <taxon>Gammaproteobacteria</taxon>
        <taxon>Cellvibrionales</taxon>
        <taxon>Microbulbiferaceae</taxon>
        <taxon>Biformimicrobium</taxon>
    </lineage>
</organism>
<comment type="caution">
    <text evidence="4">The sequence shown here is derived from an EMBL/GenBank/DDBJ whole genome shotgun (WGS) entry which is preliminary data.</text>
</comment>
<dbReference type="Proteomes" id="UP001224392">
    <property type="component" value="Unassembled WGS sequence"/>
</dbReference>
<keyword evidence="2 3" id="KW-0732">Signal</keyword>
<comment type="similarity">
    <text evidence="1">Belongs to the bacterial solute-binding protein 1 family.</text>
</comment>
<dbReference type="RefSeq" id="WP_285764457.1">
    <property type="nucleotide sequence ID" value="NZ_BSYJ01000004.1"/>
</dbReference>
<dbReference type="SUPFAM" id="SSF53850">
    <property type="entry name" value="Periplasmic binding protein-like II"/>
    <property type="match status" value="1"/>
</dbReference>
<evidence type="ECO:0000313" key="5">
    <source>
        <dbReference type="Proteomes" id="UP001224392"/>
    </source>
</evidence>
<reference evidence="4 5" key="1">
    <citation type="submission" date="2023-04" db="EMBL/GenBank/DDBJ databases">
        <title>Marinobulbifer ophiurae gen. nov., sp. Nov., isolate from tissue of brittle star Ophioplocus japonicus.</title>
        <authorList>
            <person name="Kawano K."/>
            <person name="Sawayama S."/>
            <person name="Nakagawa S."/>
        </authorList>
    </citation>
    <scope>NUCLEOTIDE SEQUENCE [LARGE SCALE GENOMIC DNA]</scope>
    <source>
        <strain evidence="4 5">NKW57</strain>
    </source>
</reference>
<gene>
    <name evidence="4" type="ORF">MNKW57_21610</name>
</gene>
<evidence type="ECO:0000256" key="3">
    <source>
        <dbReference type="SAM" id="SignalP"/>
    </source>
</evidence>
<dbReference type="InterPro" id="IPR026045">
    <property type="entry name" value="Ferric-bd"/>
</dbReference>
<name>A0ABQ6M0G4_9GAMM</name>
<proteinExistence type="inferred from homology"/>
<protein>
    <submittedName>
        <fullName evidence="4">Extracellular solute-binding protein</fullName>
    </submittedName>
</protein>
<dbReference type="EMBL" id="BSYJ01000004">
    <property type="protein sequence ID" value="GMG87840.1"/>
    <property type="molecule type" value="Genomic_DNA"/>
</dbReference>
<dbReference type="Pfam" id="PF13416">
    <property type="entry name" value="SBP_bac_8"/>
    <property type="match status" value="1"/>
</dbReference>